<evidence type="ECO:0000313" key="3">
    <source>
        <dbReference type="Proteomes" id="UP001302126"/>
    </source>
</evidence>
<keyword evidence="1" id="KW-0472">Membrane</keyword>
<keyword evidence="1" id="KW-1133">Transmembrane helix</keyword>
<dbReference type="AlphaFoldDB" id="A0AAN6WRC4"/>
<feature type="transmembrane region" description="Helical" evidence="1">
    <location>
        <begin position="205"/>
        <end position="225"/>
    </location>
</feature>
<protein>
    <submittedName>
        <fullName evidence="2">Uncharacterized protein</fullName>
    </submittedName>
</protein>
<name>A0AAN6WRC4_9PEZI</name>
<comment type="caution">
    <text evidence="2">The sequence shown here is derived from an EMBL/GenBank/DDBJ whole genome shotgun (WGS) entry which is preliminary data.</text>
</comment>
<keyword evidence="3" id="KW-1185">Reference proteome</keyword>
<reference evidence="2" key="2">
    <citation type="submission" date="2023-05" db="EMBL/GenBank/DDBJ databases">
        <authorList>
            <consortium name="Lawrence Berkeley National Laboratory"/>
            <person name="Steindorff A."/>
            <person name="Hensen N."/>
            <person name="Bonometti L."/>
            <person name="Westerberg I."/>
            <person name="Brannstrom I.O."/>
            <person name="Guillou S."/>
            <person name="Cros-Aarteil S."/>
            <person name="Calhoun S."/>
            <person name="Haridas S."/>
            <person name="Kuo A."/>
            <person name="Mondo S."/>
            <person name="Pangilinan J."/>
            <person name="Riley R."/>
            <person name="Labutti K."/>
            <person name="Andreopoulos B."/>
            <person name="Lipzen A."/>
            <person name="Chen C."/>
            <person name="Yanf M."/>
            <person name="Daum C."/>
            <person name="Ng V."/>
            <person name="Clum A."/>
            <person name="Ohm R."/>
            <person name="Martin F."/>
            <person name="Silar P."/>
            <person name="Natvig D."/>
            <person name="Lalanne C."/>
            <person name="Gautier V."/>
            <person name="Ament-Velasquez S.L."/>
            <person name="Kruys A."/>
            <person name="Hutchinson M.I."/>
            <person name="Powell A.J."/>
            <person name="Barry K."/>
            <person name="Miller A.N."/>
            <person name="Grigoriev I.V."/>
            <person name="Debuchy R."/>
            <person name="Gladieux P."/>
            <person name="Thoren M.H."/>
            <person name="Johannesson H."/>
        </authorList>
    </citation>
    <scope>NUCLEOTIDE SEQUENCE</scope>
    <source>
        <strain evidence="2">PSN309</strain>
    </source>
</reference>
<proteinExistence type="predicted"/>
<evidence type="ECO:0000313" key="2">
    <source>
        <dbReference type="EMBL" id="KAK4186739.1"/>
    </source>
</evidence>
<dbReference type="Proteomes" id="UP001302126">
    <property type="component" value="Unassembled WGS sequence"/>
</dbReference>
<keyword evidence="1" id="KW-0812">Transmembrane</keyword>
<dbReference type="SUPFAM" id="SSF58100">
    <property type="entry name" value="Bacterial hemolysins"/>
    <property type="match status" value="1"/>
</dbReference>
<dbReference type="Gene3D" id="1.20.1170.10">
    <property type="match status" value="1"/>
</dbReference>
<accession>A0AAN6WRC4</accession>
<evidence type="ECO:0000256" key="1">
    <source>
        <dbReference type="SAM" id="Phobius"/>
    </source>
</evidence>
<reference evidence="2" key="1">
    <citation type="journal article" date="2023" name="Mol. Phylogenet. Evol.">
        <title>Genome-scale phylogeny and comparative genomics of the fungal order Sordariales.</title>
        <authorList>
            <person name="Hensen N."/>
            <person name="Bonometti L."/>
            <person name="Westerberg I."/>
            <person name="Brannstrom I.O."/>
            <person name="Guillou S."/>
            <person name="Cros-Aarteil S."/>
            <person name="Calhoun S."/>
            <person name="Haridas S."/>
            <person name="Kuo A."/>
            <person name="Mondo S."/>
            <person name="Pangilinan J."/>
            <person name="Riley R."/>
            <person name="LaButti K."/>
            <person name="Andreopoulos B."/>
            <person name="Lipzen A."/>
            <person name="Chen C."/>
            <person name="Yan M."/>
            <person name="Daum C."/>
            <person name="Ng V."/>
            <person name="Clum A."/>
            <person name="Steindorff A."/>
            <person name="Ohm R.A."/>
            <person name="Martin F."/>
            <person name="Silar P."/>
            <person name="Natvig D.O."/>
            <person name="Lalanne C."/>
            <person name="Gautier V."/>
            <person name="Ament-Velasquez S.L."/>
            <person name="Kruys A."/>
            <person name="Hutchinson M.I."/>
            <person name="Powell A.J."/>
            <person name="Barry K."/>
            <person name="Miller A.N."/>
            <person name="Grigoriev I.V."/>
            <person name="Debuchy R."/>
            <person name="Gladieux P."/>
            <person name="Hiltunen Thoren M."/>
            <person name="Johannesson H."/>
        </authorList>
    </citation>
    <scope>NUCLEOTIDE SEQUENCE</scope>
    <source>
        <strain evidence="2">PSN309</strain>
    </source>
</reference>
<sequence length="435" mass="48900">MSSHHLTHTRVTGVRARRAKPTSYHAIWKHEPCRTARDRRFQDSRGQHRFRCHHVVQPCSAHGTIDKILKFCDISDSRPRDRHLRRYLKEGQEEVRQCVSAITVVQEKFGAWSTVTRALLDALTKLRGAMSKQAVDLEKQGGRVREKKTTQESEIQAELTRLGELRNRLQNFQKMQDTVTGTTGRVLVETITAGTTISIATLGTIPFTTLLGIGGVVVGGGFLYWQELKRRVTLLEDQRSRQELDIGGLDRQTVALGEALAAVEEMQNGVQRLIDKVHQQIDKISKLQRKIEAFMTHIKTMARIVIGSEKSSKLVFETADDTDGLLDPDIKQDLLDRADEMRARFDFLARASDTFTAISTQFNIPSIDQLENLGVQVLHGDSRDSDVGAQQAQLEKLREEATKGAKRLASKMQDAIKRDLNRLEEVVGGDSDISA</sequence>
<dbReference type="EMBL" id="MU864416">
    <property type="protein sequence ID" value="KAK4186739.1"/>
    <property type="molecule type" value="Genomic_DNA"/>
</dbReference>
<gene>
    <name evidence="2" type="ORF">QBC35DRAFT_500412</name>
</gene>
<organism evidence="2 3">
    <name type="scientific">Podospora australis</name>
    <dbReference type="NCBI Taxonomy" id="1536484"/>
    <lineage>
        <taxon>Eukaryota</taxon>
        <taxon>Fungi</taxon>
        <taxon>Dikarya</taxon>
        <taxon>Ascomycota</taxon>
        <taxon>Pezizomycotina</taxon>
        <taxon>Sordariomycetes</taxon>
        <taxon>Sordariomycetidae</taxon>
        <taxon>Sordariales</taxon>
        <taxon>Podosporaceae</taxon>
        <taxon>Podospora</taxon>
    </lineage>
</organism>